<protein>
    <submittedName>
        <fullName evidence="3">Uncharacterized protein LOC114340686</fullName>
    </submittedName>
</protein>
<proteinExistence type="predicted"/>
<feature type="compositionally biased region" description="Polar residues" evidence="1">
    <location>
        <begin position="36"/>
        <end position="61"/>
    </location>
</feature>
<keyword evidence="2" id="KW-0732">Signal</keyword>
<feature type="region of interest" description="Disordered" evidence="1">
    <location>
        <begin position="24"/>
        <end position="61"/>
    </location>
</feature>
<evidence type="ECO:0000256" key="2">
    <source>
        <dbReference type="SAM" id="SignalP"/>
    </source>
</evidence>
<evidence type="ECO:0000256" key="1">
    <source>
        <dbReference type="SAM" id="MobiDB-lite"/>
    </source>
</evidence>
<evidence type="ECO:0000313" key="3">
    <source>
        <dbReference type="RefSeq" id="XP_028147257.1"/>
    </source>
</evidence>
<organism evidence="3">
    <name type="scientific">Diabrotica virgifera virgifera</name>
    <name type="common">western corn rootworm</name>
    <dbReference type="NCBI Taxonomy" id="50390"/>
    <lineage>
        <taxon>Eukaryota</taxon>
        <taxon>Metazoa</taxon>
        <taxon>Ecdysozoa</taxon>
        <taxon>Arthropoda</taxon>
        <taxon>Hexapoda</taxon>
        <taxon>Insecta</taxon>
        <taxon>Pterygota</taxon>
        <taxon>Neoptera</taxon>
        <taxon>Endopterygota</taxon>
        <taxon>Coleoptera</taxon>
        <taxon>Polyphaga</taxon>
        <taxon>Cucujiformia</taxon>
        <taxon>Chrysomeloidea</taxon>
        <taxon>Chrysomelidae</taxon>
        <taxon>Galerucinae</taxon>
        <taxon>Diabroticina</taxon>
        <taxon>Diabroticites</taxon>
        <taxon>Diabrotica</taxon>
    </lineage>
</organism>
<dbReference type="AlphaFoldDB" id="A0A6P7GMP9"/>
<accession>A0A6P7GMP9</accession>
<sequence>MKSARVIIACVFFSQVFARTSERLTNKSVSPGAIDSKNTSNSNDVYHSSNGPNAFPQVNNGPNQSNILSYLNSLKKIQSYPVPRGEIIENEYLSDPEKPRTSPMPQPIPPAAICSLCGGNFG</sequence>
<feature type="signal peptide" evidence="2">
    <location>
        <begin position="1"/>
        <end position="18"/>
    </location>
</feature>
<gene>
    <name evidence="3" type="primary">LOC114340686</name>
</gene>
<reference evidence="3" key="1">
    <citation type="submission" date="2025-08" db="UniProtKB">
        <authorList>
            <consortium name="RefSeq"/>
        </authorList>
    </citation>
    <scope>IDENTIFICATION</scope>
    <source>
        <tissue evidence="3">Whole insect</tissue>
    </source>
</reference>
<dbReference type="InParanoid" id="A0A6P7GMP9"/>
<dbReference type="RefSeq" id="XP_028147257.1">
    <property type="nucleotide sequence ID" value="XM_028291456.1"/>
</dbReference>
<feature type="chain" id="PRO_5027887148" evidence="2">
    <location>
        <begin position="19"/>
        <end position="122"/>
    </location>
</feature>
<name>A0A6P7GMP9_DIAVI</name>